<dbReference type="RefSeq" id="WP_305933298.1">
    <property type="nucleotide sequence ID" value="NZ_JAVAIM010000001.1"/>
</dbReference>
<dbReference type="Proteomes" id="UP001240639">
    <property type="component" value="Unassembled WGS sequence"/>
</dbReference>
<proteinExistence type="predicted"/>
<accession>A0ABT9HSE7</accession>
<keyword evidence="1" id="KW-0472">Membrane</keyword>
<keyword evidence="3" id="KW-1185">Reference proteome</keyword>
<keyword evidence="1" id="KW-1133">Transmembrane helix</keyword>
<feature type="transmembrane region" description="Helical" evidence="1">
    <location>
        <begin position="28"/>
        <end position="48"/>
    </location>
</feature>
<evidence type="ECO:0000313" key="3">
    <source>
        <dbReference type="Proteomes" id="UP001240639"/>
    </source>
</evidence>
<organism evidence="2 3">
    <name type="scientific">Qipengyuania profundimaris</name>
    <dbReference type="NCBI Taxonomy" id="3067652"/>
    <lineage>
        <taxon>Bacteria</taxon>
        <taxon>Pseudomonadati</taxon>
        <taxon>Pseudomonadota</taxon>
        <taxon>Alphaproteobacteria</taxon>
        <taxon>Sphingomonadales</taxon>
        <taxon>Erythrobacteraceae</taxon>
        <taxon>Qipengyuania</taxon>
    </lineage>
</organism>
<gene>
    <name evidence="2" type="ORF">Q9K02_13130</name>
</gene>
<reference evidence="2 3" key="1">
    <citation type="submission" date="2023-08" db="EMBL/GenBank/DDBJ databases">
        <title>genomic of G39.</title>
        <authorList>
            <person name="Wang Y."/>
        </authorList>
    </citation>
    <scope>NUCLEOTIDE SEQUENCE [LARGE SCALE GENOMIC DNA]</scope>
    <source>
        <strain evidence="2 3">G39</strain>
    </source>
</reference>
<evidence type="ECO:0008006" key="4">
    <source>
        <dbReference type="Google" id="ProtNLM"/>
    </source>
</evidence>
<evidence type="ECO:0000256" key="1">
    <source>
        <dbReference type="SAM" id="Phobius"/>
    </source>
</evidence>
<dbReference type="EMBL" id="JAVAIM010000001">
    <property type="protein sequence ID" value="MDP4576079.1"/>
    <property type="molecule type" value="Genomic_DNA"/>
</dbReference>
<name>A0ABT9HSE7_9SPHN</name>
<evidence type="ECO:0000313" key="2">
    <source>
        <dbReference type="EMBL" id="MDP4576079.1"/>
    </source>
</evidence>
<protein>
    <recommendedName>
        <fullName evidence="4">PEP-CTERM protein-sorting domain-containing protein</fullName>
    </recommendedName>
</protein>
<comment type="caution">
    <text evidence="2">The sequence shown here is derived from an EMBL/GenBank/DDBJ whole genome shotgun (WGS) entry which is preliminary data.</text>
</comment>
<sequence length="55" mass="5516">MSSQFISLAAQFADLSGPAGIAARLQEPSALMIVAVALGGIVVGRFLIGRSDGGQ</sequence>
<keyword evidence="1" id="KW-0812">Transmembrane</keyword>